<feature type="active site" evidence="7">
    <location>
        <position position="85"/>
    </location>
</feature>
<evidence type="ECO:0000256" key="7">
    <source>
        <dbReference type="PROSITE-ProRule" id="PRU01016"/>
    </source>
</evidence>
<keyword evidence="3 7" id="KW-0949">S-adenosyl-L-methionine</keyword>
<dbReference type="InterPro" id="IPR001525">
    <property type="entry name" value="C5_MeTfrase"/>
</dbReference>
<gene>
    <name evidence="8" type="ORF">DI09_226p20</name>
</gene>
<keyword evidence="1 7" id="KW-0489">Methyltransferase</keyword>
<evidence type="ECO:0000313" key="9">
    <source>
        <dbReference type="Proteomes" id="UP000029725"/>
    </source>
</evidence>
<dbReference type="Gene3D" id="3.90.120.10">
    <property type="entry name" value="DNA Methylase, subunit A, domain 2"/>
    <property type="match status" value="1"/>
</dbReference>
<proteinExistence type="inferred from homology"/>
<reference evidence="8 9" key="1">
    <citation type="submission" date="2014-04" db="EMBL/GenBank/DDBJ databases">
        <title>A new species of microsporidia sheds light on the evolution of extreme parasitism.</title>
        <authorList>
            <person name="Haag K.L."/>
            <person name="James T.Y."/>
            <person name="Larsson R."/>
            <person name="Schaer T.M."/>
            <person name="Refardt D."/>
            <person name="Pombert J.-F."/>
            <person name="Ebert D."/>
        </authorList>
    </citation>
    <scope>NUCLEOTIDE SEQUENCE [LARGE SCALE GENOMIC DNA]</scope>
    <source>
        <strain evidence="8 9">UGP3</strain>
        <tissue evidence="8">Spores</tissue>
    </source>
</reference>
<name>A0A098VSR3_9MICR</name>
<dbReference type="Pfam" id="PF00145">
    <property type="entry name" value="DNA_methylase"/>
    <property type="match status" value="1"/>
</dbReference>
<dbReference type="OrthoDB" id="414133at2759"/>
<dbReference type="RefSeq" id="XP_013238451.1">
    <property type="nucleotide sequence ID" value="XM_013382997.1"/>
</dbReference>
<evidence type="ECO:0000256" key="6">
    <source>
        <dbReference type="ARBA" id="ARBA00042810"/>
    </source>
</evidence>
<dbReference type="GO" id="GO:0008168">
    <property type="term" value="F:methyltransferase activity"/>
    <property type="evidence" value="ECO:0007669"/>
    <property type="project" value="UniProtKB-KW"/>
</dbReference>
<dbReference type="Gene3D" id="3.40.50.150">
    <property type="entry name" value="Vaccinia Virus protein VP39"/>
    <property type="match status" value="1"/>
</dbReference>
<evidence type="ECO:0000256" key="4">
    <source>
        <dbReference type="ARBA" id="ARBA00039081"/>
    </source>
</evidence>
<organism evidence="8 9">
    <name type="scientific">Mitosporidium daphniae</name>
    <dbReference type="NCBI Taxonomy" id="1485682"/>
    <lineage>
        <taxon>Eukaryota</taxon>
        <taxon>Fungi</taxon>
        <taxon>Fungi incertae sedis</taxon>
        <taxon>Microsporidia</taxon>
        <taxon>Mitosporidium</taxon>
    </lineage>
</organism>
<dbReference type="HOGENOM" id="CLU_049101_0_0_1"/>
<accession>A0A098VSR3</accession>
<dbReference type="SUPFAM" id="SSF53335">
    <property type="entry name" value="S-adenosyl-L-methionine-dependent methyltransferases"/>
    <property type="match status" value="1"/>
</dbReference>
<dbReference type="PROSITE" id="PS51679">
    <property type="entry name" value="SAM_MT_C5"/>
    <property type="match status" value="1"/>
</dbReference>
<evidence type="ECO:0000256" key="3">
    <source>
        <dbReference type="ARBA" id="ARBA00022691"/>
    </source>
</evidence>
<comment type="caution">
    <text evidence="8">The sequence shown here is derived from an EMBL/GenBank/DDBJ whole genome shotgun (WGS) entry which is preliminary data.</text>
</comment>
<sequence>MSLDDKIIIEWFSGIGGMRFALEALLMESQSKPWKFISFDINEVANSVYTCSFNGELPRTKSIEALSMAEIESLNGYIWLLSPPCQPYTLGGSQLDEKDSRASAILHLIAVLKEMKTPPAYLFLENVPRFENSATRSLLVEALVMKKYSIEEFLLAPTDAAIAIPNSRRRYYLLAKRASSASLPPTVIESLKSVGYTTGQFSDGKHLSDYIEKTCSENLIVPSRLMERESGFRFDVISANGVPFGHRSEISGPPACSTFTKGYGSNRIRGTGSLVLLQEPETPEIDTTDVKLLLKMGVRYFSAEEIASLHAFPTIEGTSSQRNRLKFPDHITLIQKYRLLGNSLNVRVVSILLSRLLSLPFQISKDQ</sequence>
<dbReference type="InterPro" id="IPR031303">
    <property type="entry name" value="C5_meth_CS"/>
</dbReference>
<dbReference type="VEuPathDB" id="MicrosporidiaDB:DI09_226p20"/>
<dbReference type="Proteomes" id="UP000029725">
    <property type="component" value="Unassembled WGS sequence"/>
</dbReference>
<dbReference type="PANTHER" id="PTHR46098:SF1">
    <property type="entry name" value="TRNA (CYTOSINE(38)-C(5))-METHYLTRANSFERASE"/>
    <property type="match status" value="1"/>
</dbReference>
<keyword evidence="2 7" id="KW-0808">Transferase</keyword>
<dbReference type="GO" id="GO:0005634">
    <property type="term" value="C:nucleus"/>
    <property type="evidence" value="ECO:0007669"/>
    <property type="project" value="TreeGrafter"/>
</dbReference>
<dbReference type="PANTHER" id="PTHR46098">
    <property type="entry name" value="TRNA (CYTOSINE(38)-C(5))-METHYLTRANSFERASE"/>
    <property type="match status" value="1"/>
</dbReference>
<dbReference type="EMBL" id="JMKJ01000140">
    <property type="protein sequence ID" value="KGG52015.1"/>
    <property type="molecule type" value="Genomic_DNA"/>
</dbReference>
<dbReference type="GO" id="GO:0032259">
    <property type="term" value="P:methylation"/>
    <property type="evidence" value="ECO:0007669"/>
    <property type="project" value="UniProtKB-KW"/>
</dbReference>
<dbReference type="InterPro" id="IPR050750">
    <property type="entry name" value="C5-MTase"/>
</dbReference>
<dbReference type="InterPro" id="IPR029063">
    <property type="entry name" value="SAM-dependent_MTases_sf"/>
</dbReference>
<dbReference type="PRINTS" id="PR00105">
    <property type="entry name" value="C5METTRFRASE"/>
</dbReference>
<keyword evidence="9" id="KW-1185">Reference proteome</keyword>
<dbReference type="AlphaFoldDB" id="A0A098VSR3"/>
<dbReference type="GeneID" id="25259100"/>
<dbReference type="PROSITE" id="PS00095">
    <property type="entry name" value="C5_MTASE_2"/>
    <property type="match status" value="1"/>
</dbReference>
<evidence type="ECO:0000256" key="2">
    <source>
        <dbReference type="ARBA" id="ARBA00022679"/>
    </source>
</evidence>
<dbReference type="EC" id="2.1.1.204" evidence="4"/>
<evidence type="ECO:0000313" key="8">
    <source>
        <dbReference type="EMBL" id="KGG52015.1"/>
    </source>
</evidence>
<evidence type="ECO:0000256" key="1">
    <source>
        <dbReference type="ARBA" id="ARBA00022603"/>
    </source>
</evidence>
<protein>
    <recommendedName>
        <fullName evidence="5">tRNA (cytosine(38)-C(5))-methyltransferase</fullName>
        <ecNumber evidence="4">2.1.1.204</ecNumber>
    </recommendedName>
    <alternativeName>
        <fullName evidence="6">DNA (cytosine-5)-methyltransferase-like protein 2</fullName>
    </alternativeName>
</protein>
<evidence type="ECO:0000256" key="5">
    <source>
        <dbReference type="ARBA" id="ARBA00039681"/>
    </source>
</evidence>
<comment type="similarity">
    <text evidence="7">Belongs to the class I-like SAM-binding methyltransferase superfamily. C5-methyltransferase family.</text>
</comment>